<dbReference type="OrthoDB" id="1132160at2"/>
<reference evidence="9 10" key="1">
    <citation type="submission" date="2015-11" db="EMBL/GenBank/DDBJ databases">
        <title>Description and complete genome sequence of a novel strain predominating in hypersaline microbial mats and representing a new family of the Bacteriodetes phylum.</title>
        <authorList>
            <person name="Spring S."/>
            <person name="Bunk B."/>
            <person name="Sproer C."/>
            <person name="Klenk H.-P."/>
        </authorList>
    </citation>
    <scope>NUCLEOTIDE SEQUENCE [LARGE SCALE GENOMIC DNA]</scope>
    <source>
        <strain evidence="9 10">L21-Spi-D4</strain>
    </source>
</reference>
<feature type="transmembrane region" description="Helical" evidence="8">
    <location>
        <begin position="144"/>
        <end position="165"/>
    </location>
</feature>
<evidence type="ECO:0000313" key="9">
    <source>
        <dbReference type="EMBL" id="ALO16279.1"/>
    </source>
</evidence>
<dbReference type="NCBIfam" id="TIGR03426">
    <property type="entry name" value="shape_MreD"/>
    <property type="match status" value="1"/>
</dbReference>
<evidence type="ECO:0000256" key="4">
    <source>
        <dbReference type="ARBA" id="ARBA00022692"/>
    </source>
</evidence>
<comment type="similarity">
    <text evidence="2">Belongs to the MreD family.</text>
</comment>
<keyword evidence="7 8" id="KW-0472">Membrane</keyword>
<keyword evidence="6 8" id="KW-1133">Transmembrane helix</keyword>
<evidence type="ECO:0000256" key="8">
    <source>
        <dbReference type="SAM" id="Phobius"/>
    </source>
</evidence>
<evidence type="ECO:0000256" key="1">
    <source>
        <dbReference type="ARBA" id="ARBA00004651"/>
    </source>
</evidence>
<dbReference type="EMBL" id="CP013118">
    <property type="protein sequence ID" value="ALO16279.1"/>
    <property type="molecule type" value="Genomic_DNA"/>
</dbReference>
<dbReference type="AlphaFoldDB" id="A0A0S2I227"/>
<dbReference type="KEGG" id="blq:L21SP5_02656"/>
<name>A0A0S2I227_9BACT</name>
<dbReference type="STRING" id="1307839.L21SP5_02656"/>
<organism evidence="9 10">
    <name type="scientific">Salinivirga cyanobacteriivorans</name>
    <dbReference type="NCBI Taxonomy" id="1307839"/>
    <lineage>
        <taxon>Bacteria</taxon>
        <taxon>Pseudomonadati</taxon>
        <taxon>Bacteroidota</taxon>
        <taxon>Bacteroidia</taxon>
        <taxon>Bacteroidales</taxon>
        <taxon>Salinivirgaceae</taxon>
        <taxon>Salinivirga</taxon>
    </lineage>
</organism>
<sequence length="168" mass="19742">MIRVFSRNIVRFLLLVLIQVLVLNNIQLSGYINPYFYVLFILLMPFETPGWVVTLMGFFLGLTIDLFANTPGMHAAATAFMGYLRLFVLRYMEPRDGYEPGSFPRVYYYGFNWFLRYTLFLTFVHHLALFFIEAFHFTAAGHVLLRVVLSTFFSVLLIMISQYLVFRK</sequence>
<keyword evidence="3" id="KW-1003">Cell membrane</keyword>
<dbReference type="RefSeq" id="WP_057953666.1">
    <property type="nucleotide sequence ID" value="NZ_CP013118.1"/>
</dbReference>
<feature type="transmembrane region" description="Helical" evidence="8">
    <location>
        <begin position="74"/>
        <end position="93"/>
    </location>
</feature>
<comment type="subcellular location">
    <subcellularLocation>
        <location evidence="1">Cell membrane</location>
        <topology evidence="1">Multi-pass membrane protein</topology>
    </subcellularLocation>
</comment>
<evidence type="ECO:0000313" key="10">
    <source>
        <dbReference type="Proteomes" id="UP000064893"/>
    </source>
</evidence>
<feature type="transmembrane region" description="Helical" evidence="8">
    <location>
        <begin position="113"/>
        <end position="132"/>
    </location>
</feature>
<accession>A0A0S2I227</accession>
<dbReference type="GO" id="GO:0008360">
    <property type="term" value="P:regulation of cell shape"/>
    <property type="evidence" value="ECO:0007669"/>
    <property type="project" value="UniProtKB-KW"/>
</dbReference>
<evidence type="ECO:0000256" key="5">
    <source>
        <dbReference type="ARBA" id="ARBA00022960"/>
    </source>
</evidence>
<keyword evidence="10" id="KW-1185">Reference proteome</keyword>
<keyword evidence="4 8" id="KW-0812">Transmembrane</keyword>
<keyword evidence="5" id="KW-0133">Cell shape</keyword>
<evidence type="ECO:0000256" key="3">
    <source>
        <dbReference type="ARBA" id="ARBA00022475"/>
    </source>
</evidence>
<evidence type="ECO:0000256" key="2">
    <source>
        <dbReference type="ARBA" id="ARBA00007776"/>
    </source>
</evidence>
<dbReference type="InterPro" id="IPR007227">
    <property type="entry name" value="Cell_shape_determining_MreD"/>
</dbReference>
<dbReference type="GO" id="GO:0005886">
    <property type="term" value="C:plasma membrane"/>
    <property type="evidence" value="ECO:0007669"/>
    <property type="project" value="UniProtKB-SubCell"/>
</dbReference>
<evidence type="ECO:0000256" key="7">
    <source>
        <dbReference type="ARBA" id="ARBA00023136"/>
    </source>
</evidence>
<evidence type="ECO:0000256" key="6">
    <source>
        <dbReference type="ARBA" id="ARBA00022989"/>
    </source>
</evidence>
<dbReference type="Proteomes" id="UP000064893">
    <property type="component" value="Chromosome"/>
</dbReference>
<feature type="transmembrane region" description="Helical" evidence="8">
    <location>
        <begin position="38"/>
        <end position="62"/>
    </location>
</feature>
<protein>
    <submittedName>
        <fullName evidence="9">Rod shape-determining protein MreD</fullName>
    </submittedName>
</protein>
<gene>
    <name evidence="9" type="ORF">L21SP5_02656</name>
</gene>
<proteinExistence type="inferred from homology"/>